<evidence type="ECO:0000313" key="1">
    <source>
        <dbReference type="EMBL" id="MBK1643452.1"/>
    </source>
</evidence>
<proteinExistence type="predicted"/>
<comment type="caution">
    <text evidence="1">The sequence shown here is derived from an EMBL/GenBank/DDBJ whole genome shotgun (WGS) entry which is preliminary data.</text>
</comment>
<organism evidence="1 2">
    <name type="scientific">Thiocapsa imhoffii</name>
    <dbReference type="NCBI Taxonomy" id="382777"/>
    <lineage>
        <taxon>Bacteria</taxon>
        <taxon>Pseudomonadati</taxon>
        <taxon>Pseudomonadota</taxon>
        <taxon>Gammaproteobacteria</taxon>
        <taxon>Chromatiales</taxon>
        <taxon>Chromatiaceae</taxon>
        <taxon>Thiocapsa</taxon>
    </lineage>
</organism>
<accession>A0A9X0WF02</accession>
<name>A0A9X0WF02_9GAMM</name>
<evidence type="ECO:0000313" key="2">
    <source>
        <dbReference type="Proteomes" id="UP001138802"/>
    </source>
</evidence>
<dbReference type="EMBL" id="NRSD01000001">
    <property type="protein sequence ID" value="MBK1643452.1"/>
    <property type="molecule type" value="Genomic_DNA"/>
</dbReference>
<reference evidence="1 2" key="1">
    <citation type="journal article" date="2020" name="Microorganisms">
        <title>Osmotic Adaptation and Compatible Solute Biosynthesis of Phototrophic Bacteria as Revealed from Genome Analyses.</title>
        <authorList>
            <person name="Imhoff J.F."/>
            <person name="Rahn T."/>
            <person name="Kunzel S."/>
            <person name="Keller A."/>
            <person name="Neulinger S.C."/>
        </authorList>
    </citation>
    <scope>NUCLEOTIDE SEQUENCE [LARGE SCALE GENOMIC DNA]</scope>
    <source>
        <strain evidence="1 2">DSM 21303</strain>
    </source>
</reference>
<gene>
    <name evidence="1" type="ORF">CKO25_02020</name>
</gene>
<sequence>MKVRQDHDRINRAPRLDAWGVQQATATRLTTHRPATPTGVTDQAIRSARLGRAVCVESDADPPAVLTWIRIHHLPRAALLKGQG</sequence>
<protein>
    <submittedName>
        <fullName evidence="1">Uncharacterized protein</fullName>
    </submittedName>
</protein>
<dbReference type="Proteomes" id="UP001138802">
    <property type="component" value="Unassembled WGS sequence"/>
</dbReference>
<dbReference type="AlphaFoldDB" id="A0A9X0WF02"/>
<keyword evidence="2" id="KW-1185">Reference proteome</keyword>